<dbReference type="PANTHER" id="PTHR11076">
    <property type="entry name" value="DNA REPAIR POLYMERASE UMUC / TRANSFERASE FAMILY MEMBER"/>
    <property type="match status" value="1"/>
</dbReference>
<sequence>MPSRLNIIGHLDADCFYASAERVRHPKLRNIPVGILGNQGACVIAKSYEMKAYGVKTGVPIWEATKLCPHGVYVKRDFYWYEVLSRKMLECVNSVSPTVEYYSIDEFFFDASYLPQALKGTILEAARALQDLLLKQTGVPISIGLSRSRTLAKLASDHGKPFGCFVLLDPEEIADFVEQIDVREITGIANRSAMKLAAHGIKTCGDFRRADAKLINKLLTKTGEALWWELHGEALTPISTQRPMHKAIARGGSIGESTNDPDRLQAWLVRNVERLVEAMHWHRYVTQRLTVSLSYKEGGHCSERCKLPEASNASELILPVAKHLFERCWLKQMRLSHMHIIADELQFLGAHQRSLFVTHPPRIDAIKRLVNDKFGRFTIRSGETLPLTEIYLDDAHNYDICDVYGKSCF</sequence>
<dbReference type="GO" id="GO:0009432">
    <property type="term" value="P:SOS response"/>
    <property type="evidence" value="ECO:0007669"/>
    <property type="project" value="TreeGrafter"/>
</dbReference>
<feature type="domain" description="UmuC" evidence="4">
    <location>
        <begin position="8"/>
        <end position="189"/>
    </location>
</feature>
<dbReference type="Gene3D" id="3.30.1490.100">
    <property type="entry name" value="DNA polymerase, Y-family, little finger domain"/>
    <property type="match status" value="1"/>
</dbReference>
<dbReference type="InterPro" id="IPR050116">
    <property type="entry name" value="DNA_polymerase-Y"/>
</dbReference>
<name>A0A517QLI7_9PLAN</name>
<accession>A0A517QLI7</accession>
<dbReference type="InterPro" id="IPR001126">
    <property type="entry name" value="UmuC"/>
</dbReference>
<keyword evidence="5" id="KW-0808">Transferase</keyword>
<comment type="similarity">
    <text evidence="1">Belongs to the DNA polymerase type-Y family.</text>
</comment>
<organism evidence="5 6">
    <name type="scientific">Thalassoglobus polymorphus</name>
    <dbReference type="NCBI Taxonomy" id="2527994"/>
    <lineage>
        <taxon>Bacteria</taxon>
        <taxon>Pseudomonadati</taxon>
        <taxon>Planctomycetota</taxon>
        <taxon>Planctomycetia</taxon>
        <taxon>Planctomycetales</taxon>
        <taxon>Planctomycetaceae</taxon>
        <taxon>Thalassoglobus</taxon>
    </lineage>
</organism>
<keyword evidence="2" id="KW-0515">Mutator protein</keyword>
<dbReference type="SUPFAM" id="SSF56672">
    <property type="entry name" value="DNA/RNA polymerases"/>
    <property type="match status" value="1"/>
</dbReference>
<evidence type="ECO:0000256" key="1">
    <source>
        <dbReference type="ARBA" id="ARBA00010945"/>
    </source>
</evidence>
<dbReference type="InterPro" id="IPR043502">
    <property type="entry name" value="DNA/RNA_pol_sf"/>
</dbReference>
<dbReference type="Gene3D" id="3.40.1170.60">
    <property type="match status" value="1"/>
</dbReference>
<dbReference type="GO" id="GO:0042276">
    <property type="term" value="P:error-prone translesion synthesis"/>
    <property type="evidence" value="ECO:0007669"/>
    <property type="project" value="TreeGrafter"/>
</dbReference>
<evidence type="ECO:0000256" key="3">
    <source>
        <dbReference type="ARBA" id="ARBA00022932"/>
    </source>
</evidence>
<dbReference type="Gene3D" id="1.10.150.20">
    <property type="entry name" value="5' to 3' exonuclease, C-terminal subdomain"/>
    <property type="match status" value="1"/>
</dbReference>
<dbReference type="GO" id="GO:0003684">
    <property type="term" value="F:damaged DNA binding"/>
    <property type="evidence" value="ECO:0007669"/>
    <property type="project" value="InterPro"/>
</dbReference>
<dbReference type="EC" id="2.7.7.7" evidence="5"/>
<keyword evidence="3" id="KW-0239">DNA-directed DNA polymerase</keyword>
<gene>
    <name evidence="5" type="primary">dinB_2</name>
    <name evidence="5" type="ORF">Mal48_17400</name>
</gene>
<dbReference type="GO" id="GO:0005829">
    <property type="term" value="C:cytosol"/>
    <property type="evidence" value="ECO:0007669"/>
    <property type="project" value="TreeGrafter"/>
</dbReference>
<dbReference type="SUPFAM" id="SSF100879">
    <property type="entry name" value="Lesion bypass DNA polymerase (Y-family), little finger domain"/>
    <property type="match status" value="1"/>
</dbReference>
<dbReference type="InterPro" id="IPR017961">
    <property type="entry name" value="DNA_pol_Y-fam_little_finger"/>
</dbReference>
<dbReference type="RefSeq" id="WP_197442160.1">
    <property type="nucleotide sequence ID" value="NZ_CP036267.1"/>
</dbReference>
<dbReference type="AlphaFoldDB" id="A0A517QLI7"/>
<dbReference type="GO" id="GO:0003887">
    <property type="term" value="F:DNA-directed DNA polymerase activity"/>
    <property type="evidence" value="ECO:0007669"/>
    <property type="project" value="UniProtKB-EC"/>
</dbReference>
<dbReference type="Proteomes" id="UP000315724">
    <property type="component" value="Chromosome"/>
</dbReference>
<dbReference type="GO" id="GO:0006281">
    <property type="term" value="P:DNA repair"/>
    <property type="evidence" value="ECO:0007669"/>
    <property type="project" value="InterPro"/>
</dbReference>
<dbReference type="Gene3D" id="3.30.70.270">
    <property type="match status" value="1"/>
</dbReference>
<evidence type="ECO:0000313" key="6">
    <source>
        <dbReference type="Proteomes" id="UP000315724"/>
    </source>
</evidence>
<dbReference type="Pfam" id="PF11799">
    <property type="entry name" value="IMS_C"/>
    <property type="match status" value="1"/>
</dbReference>
<keyword evidence="6" id="KW-1185">Reference proteome</keyword>
<evidence type="ECO:0000256" key="2">
    <source>
        <dbReference type="ARBA" id="ARBA00022457"/>
    </source>
</evidence>
<protein>
    <submittedName>
        <fullName evidence="5">DNA polymerase IV</fullName>
        <ecNumber evidence="5">2.7.7.7</ecNumber>
    </submittedName>
</protein>
<dbReference type="InterPro" id="IPR036775">
    <property type="entry name" value="DNA_pol_Y-fam_lit_finger_sf"/>
</dbReference>
<dbReference type="PROSITE" id="PS50173">
    <property type="entry name" value="UMUC"/>
    <property type="match status" value="1"/>
</dbReference>
<dbReference type="CDD" id="cd03586">
    <property type="entry name" value="PolY_Pol_IV_kappa"/>
    <property type="match status" value="1"/>
</dbReference>
<dbReference type="KEGG" id="tpol:Mal48_17400"/>
<reference evidence="5 6" key="1">
    <citation type="submission" date="2019-02" db="EMBL/GenBank/DDBJ databases">
        <title>Deep-cultivation of Planctomycetes and their phenomic and genomic characterization uncovers novel biology.</title>
        <authorList>
            <person name="Wiegand S."/>
            <person name="Jogler M."/>
            <person name="Boedeker C."/>
            <person name="Pinto D."/>
            <person name="Vollmers J."/>
            <person name="Rivas-Marin E."/>
            <person name="Kohn T."/>
            <person name="Peeters S.H."/>
            <person name="Heuer A."/>
            <person name="Rast P."/>
            <person name="Oberbeckmann S."/>
            <person name="Bunk B."/>
            <person name="Jeske O."/>
            <person name="Meyerdierks A."/>
            <person name="Storesund J.E."/>
            <person name="Kallscheuer N."/>
            <person name="Luecker S."/>
            <person name="Lage O.M."/>
            <person name="Pohl T."/>
            <person name="Merkel B.J."/>
            <person name="Hornburger P."/>
            <person name="Mueller R.-W."/>
            <person name="Bruemmer F."/>
            <person name="Labrenz M."/>
            <person name="Spormann A.M."/>
            <person name="Op den Camp H."/>
            <person name="Overmann J."/>
            <person name="Amann R."/>
            <person name="Jetten M.S.M."/>
            <person name="Mascher T."/>
            <person name="Medema M.H."/>
            <person name="Devos D.P."/>
            <person name="Kaster A.-K."/>
            <person name="Ovreas L."/>
            <person name="Rohde M."/>
            <person name="Galperin M.Y."/>
            <person name="Jogler C."/>
        </authorList>
    </citation>
    <scope>NUCLEOTIDE SEQUENCE [LARGE SCALE GENOMIC DNA]</scope>
    <source>
        <strain evidence="5 6">Mal48</strain>
    </source>
</reference>
<dbReference type="EMBL" id="CP036267">
    <property type="protein sequence ID" value="QDT32494.1"/>
    <property type="molecule type" value="Genomic_DNA"/>
</dbReference>
<evidence type="ECO:0000259" key="4">
    <source>
        <dbReference type="PROSITE" id="PS50173"/>
    </source>
</evidence>
<evidence type="ECO:0000313" key="5">
    <source>
        <dbReference type="EMBL" id="QDT32494.1"/>
    </source>
</evidence>
<dbReference type="Pfam" id="PF00817">
    <property type="entry name" value="IMS"/>
    <property type="match status" value="1"/>
</dbReference>
<dbReference type="InterPro" id="IPR022880">
    <property type="entry name" value="DNApol_IV"/>
</dbReference>
<dbReference type="InterPro" id="IPR043128">
    <property type="entry name" value="Rev_trsase/Diguanyl_cyclase"/>
</dbReference>
<keyword evidence="5" id="KW-0548">Nucleotidyltransferase</keyword>
<dbReference type="PANTHER" id="PTHR11076:SF34">
    <property type="entry name" value="PROTEIN UMUC"/>
    <property type="match status" value="1"/>
</dbReference>
<proteinExistence type="inferred from homology"/>